<dbReference type="InterPro" id="IPR052192">
    <property type="entry name" value="Insect_Ionotropic_Sensory_Rcpt"/>
</dbReference>
<evidence type="ECO:0000256" key="6">
    <source>
        <dbReference type="ARBA" id="ARBA00023170"/>
    </source>
</evidence>
<dbReference type="GO" id="GO:0005886">
    <property type="term" value="C:plasma membrane"/>
    <property type="evidence" value="ECO:0007669"/>
    <property type="project" value="UniProtKB-SubCell"/>
</dbReference>
<evidence type="ECO:0000256" key="4">
    <source>
        <dbReference type="ARBA" id="ARBA00022989"/>
    </source>
</evidence>
<evidence type="ECO:0000256" key="1">
    <source>
        <dbReference type="ARBA" id="ARBA00004651"/>
    </source>
</evidence>
<dbReference type="SUPFAM" id="SSF53850">
    <property type="entry name" value="Periplasmic binding protein-like II"/>
    <property type="match status" value="1"/>
</dbReference>
<keyword evidence="6" id="KW-0675">Receptor</keyword>
<feature type="non-terminal residue" evidence="8">
    <location>
        <position position="1"/>
    </location>
</feature>
<proteinExistence type="predicted"/>
<sequence>MIIVISLVFALVIYNAYSAFITSKLSVKLTEIRTIADLLASDYDIGYATNSPDEVFLRVSPRREPCQGHPRRNPQSMNETQLNQIYLRGYLRKNINNITEGLLKATQGNYGFFASRRVARKAFLKISGYKCKFEIMEIQTPKTKNYVAFPMSPTSPYRKAIDRWGGFSLIKMRESGVHDYMKSSIEPQLPKCDQQSSFQSARLNDIVTAIALFYVGIGAGLLILMGECVCKKRREIWRRLGRGLQACHQNIEFAH</sequence>
<keyword evidence="3" id="KW-0812">Transmembrane</keyword>
<evidence type="ECO:0000313" key="8">
    <source>
        <dbReference type="EMBL" id="ENN77120.1"/>
    </source>
</evidence>
<dbReference type="HOGENOM" id="CLU_1090954_0_0_1"/>
<evidence type="ECO:0000256" key="5">
    <source>
        <dbReference type="ARBA" id="ARBA00023136"/>
    </source>
</evidence>
<dbReference type="PANTHER" id="PTHR42643">
    <property type="entry name" value="IONOTROPIC RECEPTOR 20A-RELATED"/>
    <property type="match status" value="1"/>
</dbReference>
<keyword evidence="7" id="KW-0325">Glycoprotein</keyword>
<dbReference type="EMBL" id="KB740953">
    <property type="protein sequence ID" value="ENN77120.1"/>
    <property type="molecule type" value="Genomic_DNA"/>
</dbReference>
<organism evidence="8">
    <name type="scientific">Dendroctonus ponderosae</name>
    <name type="common">Mountain pine beetle</name>
    <dbReference type="NCBI Taxonomy" id="77166"/>
    <lineage>
        <taxon>Eukaryota</taxon>
        <taxon>Metazoa</taxon>
        <taxon>Ecdysozoa</taxon>
        <taxon>Arthropoda</taxon>
        <taxon>Hexapoda</taxon>
        <taxon>Insecta</taxon>
        <taxon>Pterygota</taxon>
        <taxon>Neoptera</taxon>
        <taxon>Endopterygota</taxon>
        <taxon>Coleoptera</taxon>
        <taxon>Polyphaga</taxon>
        <taxon>Cucujiformia</taxon>
        <taxon>Curculionidae</taxon>
        <taxon>Scolytinae</taxon>
        <taxon>Dendroctonus</taxon>
    </lineage>
</organism>
<gene>
    <name evidence="8" type="ORF">YQE_06374</name>
</gene>
<evidence type="ECO:0000256" key="7">
    <source>
        <dbReference type="ARBA" id="ARBA00023180"/>
    </source>
</evidence>
<keyword evidence="4" id="KW-1133">Transmembrane helix</keyword>
<keyword evidence="5" id="KW-0472">Membrane</keyword>
<comment type="subcellular location">
    <subcellularLocation>
        <location evidence="1">Cell membrane</location>
        <topology evidence="1">Multi-pass membrane protein</topology>
    </subcellularLocation>
</comment>
<protein>
    <submittedName>
        <fullName evidence="8">Uncharacterized protein</fullName>
    </submittedName>
</protein>
<keyword evidence="2" id="KW-1003">Cell membrane</keyword>
<name>N6U672_DENPD</name>
<dbReference type="AlphaFoldDB" id="N6U672"/>
<dbReference type="PANTHER" id="PTHR42643:SF33">
    <property type="entry name" value="GLUTAMATE RECEPTOR 2-LIKE PROTEIN"/>
    <property type="match status" value="1"/>
</dbReference>
<evidence type="ECO:0000256" key="3">
    <source>
        <dbReference type="ARBA" id="ARBA00022692"/>
    </source>
</evidence>
<dbReference type="OrthoDB" id="8186464at2759"/>
<reference evidence="8" key="1">
    <citation type="journal article" date="2013" name="Genome Biol.">
        <title>Draft genome of the mountain pine beetle, Dendroctonus ponderosae Hopkins, a major forest pest.</title>
        <authorList>
            <person name="Keeling C.I."/>
            <person name="Yuen M.M."/>
            <person name="Liao N.Y."/>
            <person name="Docking T.R."/>
            <person name="Chan S.K."/>
            <person name="Taylor G.A."/>
            <person name="Palmquist D.L."/>
            <person name="Jackman S.D."/>
            <person name="Nguyen A."/>
            <person name="Li M."/>
            <person name="Henderson H."/>
            <person name="Janes J.K."/>
            <person name="Zhao Y."/>
            <person name="Pandoh P."/>
            <person name="Moore R."/>
            <person name="Sperling F.A."/>
            <person name="Huber D.P."/>
            <person name="Birol I."/>
            <person name="Jones S.J."/>
            <person name="Bohlmann J."/>
        </authorList>
    </citation>
    <scope>NUCLEOTIDE SEQUENCE</scope>
</reference>
<accession>N6U672</accession>
<evidence type="ECO:0000256" key="2">
    <source>
        <dbReference type="ARBA" id="ARBA00022475"/>
    </source>
</evidence>